<dbReference type="InterPro" id="IPR023753">
    <property type="entry name" value="FAD/NAD-binding_dom"/>
</dbReference>
<feature type="domain" description="FAD/NAD(P)-binding" evidence="1">
    <location>
        <begin position="38"/>
        <end position="202"/>
    </location>
</feature>
<dbReference type="Pfam" id="PF07992">
    <property type="entry name" value="Pyr_redox_2"/>
    <property type="match status" value="1"/>
</dbReference>
<dbReference type="PANTHER" id="PTHR43014">
    <property type="entry name" value="MERCURIC REDUCTASE"/>
    <property type="match status" value="1"/>
</dbReference>
<evidence type="ECO:0000259" key="1">
    <source>
        <dbReference type="Pfam" id="PF07992"/>
    </source>
</evidence>
<evidence type="ECO:0000313" key="2">
    <source>
        <dbReference type="EMBL" id="MVT63942.1"/>
    </source>
</evidence>
<proteinExistence type="predicted"/>
<dbReference type="AlphaFoldDB" id="A0A844SKH4"/>
<sequence length="215" mass="22815">MRVTAEAAFSAWSVDRLVRQLAALSFNCNCTARCSVHQNAGAARFIDKNTIETSAGLRISADKIIICTGGESRLLLIPRLRADRHPRRCMGPDFGLAIHDRRRAGATGVQVASIFNAFGSRVQLFEAGPRILATEDADISAAAAIALRQSGIAVHESFGTIEAFAKTPAGVRMVFTKNGARLDAEASLAVVAVGWVADTKRLNVAAEPTPPTEGS</sequence>
<dbReference type="GO" id="GO:0016491">
    <property type="term" value="F:oxidoreductase activity"/>
    <property type="evidence" value="ECO:0007669"/>
    <property type="project" value="InterPro"/>
</dbReference>
<protein>
    <recommendedName>
        <fullName evidence="1">FAD/NAD(P)-binding domain-containing protein</fullName>
    </recommendedName>
</protein>
<organism evidence="2 3">
    <name type="scientific">Bradyrhizobium pachyrhizi</name>
    <dbReference type="NCBI Taxonomy" id="280333"/>
    <lineage>
        <taxon>Bacteria</taxon>
        <taxon>Pseudomonadati</taxon>
        <taxon>Pseudomonadota</taxon>
        <taxon>Alphaproteobacteria</taxon>
        <taxon>Hyphomicrobiales</taxon>
        <taxon>Nitrobacteraceae</taxon>
        <taxon>Bradyrhizobium</taxon>
    </lineage>
</organism>
<dbReference type="EMBL" id="WQNF01000001">
    <property type="protein sequence ID" value="MVT63942.1"/>
    <property type="molecule type" value="Genomic_DNA"/>
</dbReference>
<dbReference type="SUPFAM" id="SSF51905">
    <property type="entry name" value="FAD/NAD(P)-binding domain"/>
    <property type="match status" value="1"/>
</dbReference>
<accession>A0A844SKH4</accession>
<dbReference type="Proteomes" id="UP000436468">
    <property type="component" value="Unassembled WGS sequence"/>
</dbReference>
<keyword evidence="3" id="KW-1185">Reference proteome</keyword>
<name>A0A844SKH4_9BRAD</name>
<gene>
    <name evidence="2" type="ORF">GPL21_02270</name>
</gene>
<dbReference type="InterPro" id="IPR036188">
    <property type="entry name" value="FAD/NAD-bd_sf"/>
</dbReference>
<dbReference type="Gene3D" id="3.50.50.60">
    <property type="entry name" value="FAD/NAD(P)-binding domain"/>
    <property type="match status" value="2"/>
</dbReference>
<comment type="caution">
    <text evidence="2">The sequence shown here is derived from an EMBL/GenBank/DDBJ whole genome shotgun (WGS) entry which is preliminary data.</text>
</comment>
<reference evidence="2 3" key="1">
    <citation type="submission" date="2019-12" db="EMBL/GenBank/DDBJ databases">
        <title>Draft genome sequences Bradyrhizobium cajani AMBPC1010, Bradyrhizobium pachyrhizi AMBPC1040 and Bradyrhizobium yuanmingense ALSPC3051, three plant growth promoting strains isolated from nodules of Cajanus cajan L. in Dominican Republic.</title>
        <authorList>
            <person name="Flores-Felix J.D."/>
            <person name="Araujo J."/>
            <person name="Diaz-Alcantara C."/>
            <person name="Gonzalez-Andres F."/>
            <person name="Velazquez E."/>
        </authorList>
    </citation>
    <scope>NUCLEOTIDE SEQUENCE [LARGE SCALE GENOMIC DNA]</scope>
    <source>
        <strain evidence="2 3">1040</strain>
    </source>
</reference>
<evidence type="ECO:0000313" key="3">
    <source>
        <dbReference type="Proteomes" id="UP000436468"/>
    </source>
</evidence>